<accession>A0A5P9W7W3</accession>
<feature type="transmembrane region" description="Helical" evidence="17">
    <location>
        <begin position="62"/>
        <end position="82"/>
    </location>
</feature>
<keyword evidence="15 17" id="KW-0472">Membrane</keyword>
<evidence type="ECO:0000256" key="4">
    <source>
        <dbReference type="ARBA" id="ARBA00021096"/>
    </source>
</evidence>
<evidence type="ECO:0000256" key="6">
    <source>
        <dbReference type="ARBA" id="ARBA00022660"/>
    </source>
</evidence>
<dbReference type="PANTHER" id="PTHR42829:SF2">
    <property type="entry name" value="NADH-UBIQUINONE OXIDOREDUCTASE CHAIN 5"/>
    <property type="match status" value="1"/>
</dbReference>
<feature type="transmembrane region" description="Helical" evidence="17">
    <location>
        <begin position="483"/>
        <end position="504"/>
    </location>
</feature>
<reference evidence="21" key="1">
    <citation type="journal article" date="2019" name="Mitochondrial DNA Part B Resour">
        <title>The complete mitochondrial genome of Ampithoe lacertosa Spence Bate, 1858 (Crustacea: Amphipoda: Ampithoidae).</title>
        <authorList>
            <person name="Lee S.-H."/>
            <person name="Lee S.-H."/>
            <person name="Lim B.-J."/>
            <person name="Kim M.K."/>
            <person name="Shin M.-H."/>
        </authorList>
    </citation>
    <scope>NUCLEOTIDE SEQUENCE</scope>
</reference>
<feature type="transmembrane region" description="Helical" evidence="17">
    <location>
        <begin position="369"/>
        <end position="395"/>
    </location>
</feature>
<dbReference type="PANTHER" id="PTHR42829">
    <property type="entry name" value="NADH-UBIQUINONE OXIDOREDUCTASE CHAIN 5"/>
    <property type="match status" value="1"/>
</dbReference>
<feature type="transmembrane region" description="Helical" evidence="17">
    <location>
        <begin position="268"/>
        <end position="286"/>
    </location>
</feature>
<comment type="function">
    <text evidence="1">Core subunit of the mitochondrial membrane respiratory chain NADH dehydrogenase (Complex I) that is believed to belong to the minimal assembly required for catalysis. Complex I functions in the transfer of electrons from NADH to the respiratory chain. The immediate electron acceptor for the enzyme is believed to be ubiquinone.</text>
</comment>
<dbReference type="InterPro" id="IPR001516">
    <property type="entry name" value="Proton_antipo_N"/>
</dbReference>
<dbReference type="Pfam" id="PF06455">
    <property type="entry name" value="NADH5_C"/>
    <property type="match status" value="1"/>
</dbReference>
<dbReference type="AlphaFoldDB" id="A0A5P9W7W3"/>
<feature type="transmembrane region" description="Helical" evidence="17">
    <location>
        <begin position="211"/>
        <end position="229"/>
    </location>
</feature>
<dbReference type="GO" id="GO:0003954">
    <property type="term" value="F:NADH dehydrogenase activity"/>
    <property type="evidence" value="ECO:0007669"/>
    <property type="project" value="TreeGrafter"/>
</dbReference>
<dbReference type="CTD" id="4540"/>
<evidence type="ECO:0000256" key="9">
    <source>
        <dbReference type="ARBA" id="ARBA00022967"/>
    </source>
</evidence>
<evidence type="ECO:0000256" key="15">
    <source>
        <dbReference type="ARBA" id="ARBA00023136"/>
    </source>
</evidence>
<proteinExistence type="inferred from homology"/>
<feature type="transmembrane region" description="Helical" evidence="17">
    <location>
        <begin position="89"/>
        <end position="108"/>
    </location>
</feature>
<dbReference type="GO" id="GO:0005743">
    <property type="term" value="C:mitochondrial inner membrane"/>
    <property type="evidence" value="ECO:0007669"/>
    <property type="project" value="UniProtKB-SubCell"/>
</dbReference>
<evidence type="ECO:0000256" key="11">
    <source>
        <dbReference type="ARBA" id="ARBA00022989"/>
    </source>
</evidence>
<comment type="similarity">
    <text evidence="17">Belongs to the complex I subunit 5 family.</text>
</comment>
<keyword evidence="8" id="KW-0999">Mitochondrion inner membrane</keyword>
<feature type="domain" description="NADH-Ubiquinone oxidoreductase (complex I) chain 5 N-terminal" evidence="19">
    <location>
        <begin position="45"/>
        <end position="91"/>
    </location>
</feature>
<feature type="transmembrane region" description="Helical" evidence="17">
    <location>
        <begin position="335"/>
        <end position="357"/>
    </location>
</feature>
<keyword evidence="7 17" id="KW-0812">Transmembrane</keyword>
<geneLocation type="mitochondrion" evidence="21"/>
<dbReference type="PRINTS" id="PR01434">
    <property type="entry name" value="NADHDHGNASE5"/>
</dbReference>
<feature type="transmembrane region" description="Helical" evidence="17">
    <location>
        <begin position="235"/>
        <end position="256"/>
    </location>
</feature>
<keyword evidence="6" id="KW-0679">Respiratory chain</keyword>
<evidence type="ECO:0000256" key="14">
    <source>
        <dbReference type="ARBA" id="ARBA00023128"/>
    </source>
</evidence>
<evidence type="ECO:0000256" key="2">
    <source>
        <dbReference type="ARBA" id="ARBA00004448"/>
    </source>
</evidence>
<feature type="transmembrane region" description="Helical" evidence="17">
    <location>
        <begin position="170"/>
        <end position="190"/>
    </location>
</feature>
<dbReference type="GO" id="GO:0042773">
    <property type="term" value="P:ATP synthesis coupled electron transport"/>
    <property type="evidence" value="ECO:0007669"/>
    <property type="project" value="InterPro"/>
</dbReference>
<dbReference type="EC" id="7.1.1.2" evidence="3 17"/>
<dbReference type="Pfam" id="PF00361">
    <property type="entry name" value="Proton_antipo_M"/>
    <property type="match status" value="1"/>
</dbReference>
<comment type="subcellular location">
    <subcellularLocation>
        <location evidence="2">Mitochondrion inner membrane</location>
        <topology evidence="2">Multi-pass membrane protein</topology>
    </subcellularLocation>
</comment>
<evidence type="ECO:0000313" key="21">
    <source>
        <dbReference type="EMBL" id="QFX74902.1"/>
    </source>
</evidence>
<keyword evidence="13 17" id="KW-0830">Ubiquinone</keyword>
<name>A0A5P9W7W3_9CRUS</name>
<dbReference type="GO" id="GO:0008137">
    <property type="term" value="F:NADH dehydrogenase (ubiquinone) activity"/>
    <property type="evidence" value="ECO:0007669"/>
    <property type="project" value="UniProtKB-EC"/>
</dbReference>
<dbReference type="InterPro" id="IPR001750">
    <property type="entry name" value="ND/Mrp_TM"/>
</dbReference>
<feature type="transmembrane region" description="Helical" evidence="17">
    <location>
        <begin position="415"/>
        <end position="439"/>
    </location>
</feature>
<feature type="transmembrane region" description="Helical" evidence="17">
    <location>
        <begin position="292"/>
        <end position="314"/>
    </location>
</feature>
<evidence type="ECO:0000259" key="18">
    <source>
        <dbReference type="Pfam" id="PF00361"/>
    </source>
</evidence>
<evidence type="ECO:0000256" key="10">
    <source>
        <dbReference type="ARBA" id="ARBA00022982"/>
    </source>
</evidence>
<feature type="domain" description="NADH:quinone oxidoreductase/Mrp antiporter transmembrane" evidence="18">
    <location>
        <begin position="108"/>
        <end position="381"/>
    </location>
</feature>
<dbReference type="EMBL" id="MK215645">
    <property type="protein sequence ID" value="QFX74902.1"/>
    <property type="molecule type" value="Genomic_DNA"/>
</dbReference>
<feature type="transmembrane region" description="Helical" evidence="17">
    <location>
        <begin position="454"/>
        <end position="471"/>
    </location>
</feature>
<dbReference type="InterPro" id="IPR010934">
    <property type="entry name" value="NADH_DH_su5_C"/>
</dbReference>
<dbReference type="GeneID" id="42437221"/>
<organism evidence="21">
    <name type="scientific">Ampithoe lacertosa</name>
    <dbReference type="NCBI Taxonomy" id="429030"/>
    <lineage>
        <taxon>Eukaryota</taxon>
        <taxon>Metazoa</taxon>
        <taxon>Ecdysozoa</taxon>
        <taxon>Arthropoda</taxon>
        <taxon>Crustacea</taxon>
        <taxon>Multicrustacea</taxon>
        <taxon>Malacostraca</taxon>
        <taxon>Eumalacostraca</taxon>
        <taxon>Peracarida</taxon>
        <taxon>Amphipoda</taxon>
        <taxon>Senticaudata</taxon>
        <taxon>Corophiida</taxon>
        <taxon>Corophiidira</taxon>
        <taxon>Corophioidea</taxon>
        <taxon>Ampithoidae</taxon>
        <taxon>Ampithoe</taxon>
    </lineage>
</organism>
<evidence type="ECO:0000256" key="3">
    <source>
        <dbReference type="ARBA" id="ARBA00012944"/>
    </source>
</evidence>
<sequence>MKVDFFINKIIGFCLFIMFNMFFFYSLNFMFSNYSMFLEWEVSFINGSSVVMGLIFDWVSLLFLSVVSLISMFIMIYSLYYMEGEVNNARFIFVLFSFVFSMFLLIISPNIISLMLGWDGLGLSSYALVIFYQNESSANSGMITVLSNRVGDSTMLLAIGWILYKGSWNFLFFSDLDYLVVFLVILSSFTKSAQIPFSAWLPAAMAAPTPVSSLVHSSTLVTAGVFLVIRFSDFVFLNGLSFVCLIFGMMTTLMSGWVANFENDMKKVVALSTLSQLGMMFMAIGLDQKMVAFFHLVSHALFKSTLFMCTGFVIHNLHGSQDMRLSGLVNFSSPILGVVFSCTNLSLCGFPFMAGFFSKDLILELFFSGFFGLFILFVGILSVGLTLSYSIRFLYNSCNNKSKIQSLSLSCDFNLMVFFSILFLFISSITGGYVFGWYILLKSSVCFLSVFEKFYVFSILFLVFMLFLYYLSFNYSLSKKSIWFFSLMYFMPFLSSYPLSFFFLKKGSLALKLLDKGWFEIVGPSGVSAKLMSMSFIFQKSQSLFMVGYFVFSVLLFSILLLIM</sequence>
<evidence type="ECO:0000256" key="16">
    <source>
        <dbReference type="ARBA" id="ARBA00049551"/>
    </source>
</evidence>
<keyword evidence="14 17" id="KW-0496">Mitochondrion</keyword>
<gene>
    <name evidence="21" type="primary">ND5</name>
</gene>
<evidence type="ECO:0000256" key="17">
    <source>
        <dbReference type="RuleBase" id="RU003404"/>
    </source>
</evidence>
<evidence type="ECO:0000256" key="13">
    <source>
        <dbReference type="ARBA" id="ARBA00023075"/>
    </source>
</evidence>
<comment type="function">
    <text evidence="17">Core subunit of the mitochondrial membrane respiratory chain NADH dehydrogenase (Complex I) which catalyzes electron transfer from NADH through the respiratory chain, using ubiquinone as an electron acceptor. Essential for the catalytic activity and assembly of complex I.</text>
</comment>
<evidence type="ECO:0000256" key="1">
    <source>
        <dbReference type="ARBA" id="ARBA00003257"/>
    </source>
</evidence>
<feature type="domain" description="NADH dehydrogenase subunit 5 C-terminal" evidence="20">
    <location>
        <begin position="389"/>
        <end position="564"/>
    </location>
</feature>
<dbReference type="InterPro" id="IPR003945">
    <property type="entry name" value="NU5C-like"/>
</dbReference>
<keyword evidence="12 17" id="KW-0520">NAD</keyword>
<keyword evidence="11 17" id="KW-1133">Transmembrane helix</keyword>
<protein>
    <recommendedName>
        <fullName evidence="4 17">NADH-ubiquinone oxidoreductase chain 5</fullName>
        <ecNumber evidence="3 17">7.1.1.2</ecNumber>
    </recommendedName>
</protein>
<keyword evidence="5 17" id="KW-0813">Transport</keyword>
<comment type="catalytic activity">
    <reaction evidence="16 17">
        <text>a ubiquinone + NADH + 5 H(+)(in) = a ubiquinol + NAD(+) + 4 H(+)(out)</text>
        <dbReference type="Rhea" id="RHEA:29091"/>
        <dbReference type="Rhea" id="RHEA-COMP:9565"/>
        <dbReference type="Rhea" id="RHEA-COMP:9566"/>
        <dbReference type="ChEBI" id="CHEBI:15378"/>
        <dbReference type="ChEBI" id="CHEBI:16389"/>
        <dbReference type="ChEBI" id="CHEBI:17976"/>
        <dbReference type="ChEBI" id="CHEBI:57540"/>
        <dbReference type="ChEBI" id="CHEBI:57945"/>
        <dbReference type="EC" id="7.1.1.2"/>
    </reaction>
</comment>
<keyword evidence="10" id="KW-0249">Electron transport</keyword>
<evidence type="ECO:0000256" key="8">
    <source>
        <dbReference type="ARBA" id="ARBA00022792"/>
    </source>
</evidence>
<evidence type="ECO:0000259" key="19">
    <source>
        <dbReference type="Pfam" id="PF00662"/>
    </source>
</evidence>
<feature type="transmembrane region" description="Helical" evidence="17">
    <location>
        <begin position="6"/>
        <end position="25"/>
    </location>
</feature>
<evidence type="ECO:0000256" key="7">
    <source>
        <dbReference type="ARBA" id="ARBA00022692"/>
    </source>
</evidence>
<dbReference type="GO" id="GO:0015990">
    <property type="term" value="P:electron transport coupled proton transport"/>
    <property type="evidence" value="ECO:0007669"/>
    <property type="project" value="TreeGrafter"/>
</dbReference>
<dbReference type="Pfam" id="PF00662">
    <property type="entry name" value="Proton_antipo_N"/>
    <property type="match status" value="1"/>
</dbReference>
<keyword evidence="9" id="KW-1278">Translocase</keyword>
<dbReference type="RefSeq" id="YP_009710400.1">
    <property type="nucleotide sequence ID" value="NC_045187.1"/>
</dbReference>
<feature type="transmembrane region" description="Helical" evidence="17">
    <location>
        <begin position="543"/>
        <end position="563"/>
    </location>
</feature>
<evidence type="ECO:0000256" key="5">
    <source>
        <dbReference type="ARBA" id="ARBA00022448"/>
    </source>
</evidence>
<evidence type="ECO:0000256" key="12">
    <source>
        <dbReference type="ARBA" id="ARBA00023027"/>
    </source>
</evidence>
<evidence type="ECO:0000259" key="20">
    <source>
        <dbReference type="Pfam" id="PF06455"/>
    </source>
</evidence>